<protein>
    <submittedName>
        <fullName evidence="2">Uncharacterized protein</fullName>
    </submittedName>
</protein>
<dbReference type="eggNOG" id="ENOG5030JBX">
    <property type="taxonomic scope" value="Bacteria"/>
</dbReference>
<feature type="region of interest" description="Disordered" evidence="1">
    <location>
        <begin position="370"/>
        <end position="408"/>
    </location>
</feature>
<evidence type="ECO:0000256" key="1">
    <source>
        <dbReference type="SAM" id="MobiDB-lite"/>
    </source>
</evidence>
<dbReference type="STRING" id="502025.Hoch_1570"/>
<dbReference type="EMBL" id="CP001804">
    <property type="protein sequence ID" value="ACY14121.1"/>
    <property type="molecule type" value="Genomic_DNA"/>
</dbReference>
<organism evidence="2 3">
    <name type="scientific">Haliangium ochraceum (strain DSM 14365 / JCM 11303 / SMP-2)</name>
    <dbReference type="NCBI Taxonomy" id="502025"/>
    <lineage>
        <taxon>Bacteria</taxon>
        <taxon>Pseudomonadati</taxon>
        <taxon>Myxococcota</taxon>
        <taxon>Polyangia</taxon>
        <taxon>Haliangiales</taxon>
        <taxon>Kofleriaceae</taxon>
        <taxon>Haliangium</taxon>
    </lineage>
</organism>
<evidence type="ECO:0000313" key="2">
    <source>
        <dbReference type="EMBL" id="ACY14121.1"/>
    </source>
</evidence>
<sequence>MRESGEQTHQQSTSAPARAPQPGAARPAPGKVTRTGKMGSSGAAPVQRMAQPAGAAAPPPPRPSFLGAVSTAGGEPVVQRKSLGTSTVVQRSVLDSVRDTAREQHEARGEDTPAGGGGGQHGSFQDYAEDDTGPEMHHDHGHLDDGSGNIDESLRRDPTWADRLARLKWIAKLEGAEALRPDLVDGTAAYRHFLFGNGAERDIHYGRFLSNDSSGQTVLESAIEDTRQAALERHDQDVASSGEPQAGTQSYRIRTGVMSVTSGDARYPYPATENWQKAIGAHSIWIEADVTVTVTRLGGESSEENQTLPVSYMRSFEVSMTIHAEDMYNFNPGAADIATGTPDSDNGRFELTGLGHEYLNRGTYAHSFEFEANMDPATSPEHEAGANDPGRSSRNGRTPDRRPYPTTR</sequence>
<feature type="compositionally biased region" description="Basic and acidic residues" evidence="1">
    <location>
        <begin position="96"/>
        <end position="111"/>
    </location>
</feature>
<dbReference type="KEGG" id="hoh:Hoch_1570"/>
<dbReference type="OrthoDB" id="8480648at2"/>
<proteinExistence type="predicted"/>
<accession>D0LVY7</accession>
<feature type="compositionally biased region" description="Low complexity" evidence="1">
    <location>
        <begin position="15"/>
        <end position="30"/>
    </location>
</feature>
<dbReference type="AlphaFoldDB" id="D0LVY7"/>
<feature type="region of interest" description="Disordered" evidence="1">
    <location>
        <begin position="1"/>
        <end position="151"/>
    </location>
</feature>
<dbReference type="RefSeq" id="WP_012826730.1">
    <property type="nucleotide sequence ID" value="NC_013440.1"/>
</dbReference>
<feature type="compositionally biased region" description="Basic and acidic residues" evidence="1">
    <location>
        <begin position="397"/>
        <end position="408"/>
    </location>
</feature>
<reference evidence="2 3" key="1">
    <citation type="journal article" date="2010" name="Stand. Genomic Sci.">
        <title>Complete genome sequence of Haliangium ochraceum type strain (SMP-2).</title>
        <authorList>
            <consortium name="US DOE Joint Genome Institute (JGI-PGF)"/>
            <person name="Ivanova N."/>
            <person name="Daum C."/>
            <person name="Lang E."/>
            <person name="Abt B."/>
            <person name="Kopitz M."/>
            <person name="Saunders E."/>
            <person name="Lapidus A."/>
            <person name="Lucas S."/>
            <person name="Glavina Del Rio T."/>
            <person name="Nolan M."/>
            <person name="Tice H."/>
            <person name="Copeland A."/>
            <person name="Cheng J.F."/>
            <person name="Chen F."/>
            <person name="Bruce D."/>
            <person name="Goodwin L."/>
            <person name="Pitluck S."/>
            <person name="Mavromatis K."/>
            <person name="Pati A."/>
            <person name="Mikhailova N."/>
            <person name="Chen A."/>
            <person name="Palaniappan K."/>
            <person name="Land M."/>
            <person name="Hauser L."/>
            <person name="Chang Y.J."/>
            <person name="Jeffries C.D."/>
            <person name="Detter J.C."/>
            <person name="Brettin T."/>
            <person name="Rohde M."/>
            <person name="Goker M."/>
            <person name="Bristow J."/>
            <person name="Markowitz V."/>
            <person name="Eisen J.A."/>
            <person name="Hugenholtz P."/>
            <person name="Kyrpides N.C."/>
            <person name="Klenk H.P."/>
        </authorList>
    </citation>
    <scope>NUCLEOTIDE SEQUENCE [LARGE SCALE GENOMIC DNA]</scope>
    <source>
        <strain evidence="3">DSM 14365 / CIP 107738 / JCM 11303 / AJ 13395 / SMP-2</strain>
    </source>
</reference>
<evidence type="ECO:0000313" key="3">
    <source>
        <dbReference type="Proteomes" id="UP000001880"/>
    </source>
</evidence>
<dbReference type="Proteomes" id="UP000001880">
    <property type="component" value="Chromosome"/>
</dbReference>
<dbReference type="HOGENOM" id="CLU_673989_0_0_7"/>
<name>D0LVY7_HALO1</name>
<feature type="compositionally biased region" description="Basic and acidic residues" evidence="1">
    <location>
        <begin position="134"/>
        <end position="145"/>
    </location>
</feature>
<keyword evidence="3" id="KW-1185">Reference proteome</keyword>
<gene>
    <name evidence="2" type="ordered locus">Hoch_1570</name>
</gene>